<feature type="compositionally biased region" description="Low complexity" evidence="7">
    <location>
        <begin position="712"/>
        <end position="724"/>
    </location>
</feature>
<reference evidence="10" key="1">
    <citation type="submission" date="2021-02" db="EMBL/GenBank/DDBJ databases">
        <authorList>
            <person name="Nowell W R."/>
        </authorList>
    </citation>
    <scope>NUCLEOTIDE SEQUENCE</scope>
</reference>
<dbReference type="InterPro" id="IPR007259">
    <property type="entry name" value="GCP"/>
</dbReference>
<organism evidence="10 11">
    <name type="scientific">Rotaria magnacalcarata</name>
    <dbReference type="NCBI Taxonomy" id="392030"/>
    <lineage>
        <taxon>Eukaryota</taxon>
        <taxon>Metazoa</taxon>
        <taxon>Spiralia</taxon>
        <taxon>Gnathifera</taxon>
        <taxon>Rotifera</taxon>
        <taxon>Eurotatoria</taxon>
        <taxon>Bdelloidea</taxon>
        <taxon>Philodinida</taxon>
        <taxon>Philodinidae</taxon>
        <taxon>Rotaria</taxon>
    </lineage>
</organism>
<evidence type="ECO:0000313" key="11">
    <source>
        <dbReference type="Proteomes" id="UP000663855"/>
    </source>
</evidence>
<keyword evidence="4" id="KW-0493">Microtubule</keyword>
<dbReference type="AlphaFoldDB" id="A0A816AHE5"/>
<proteinExistence type="inferred from homology"/>
<feature type="region of interest" description="Disordered" evidence="7">
    <location>
        <begin position="688"/>
        <end position="780"/>
    </location>
</feature>
<evidence type="ECO:0000256" key="6">
    <source>
        <dbReference type="SAM" id="Coils"/>
    </source>
</evidence>
<dbReference type="EMBL" id="CAJNOV010016882">
    <property type="protein sequence ID" value="CAF1596905.1"/>
    <property type="molecule type" value="Genomic_DNA"/>
</dbReference>
<dbReference type="Proteomes" id="UP000663855">
    <property type="component" value="Unassembled WGS sequence"/>
</dbReference>
<dbReference type="Pfam" id="PF04130">
    <property type="entry name" value="GCP_C_terminal"/>
    <property type="match status" value="1"/>
</dbReference>
<accession>A0A816AHE5</accession>
<dbReference type="GO" id="GO:0000922">
    <property type="term" value="C:spindle pole"/>
    <property type="evidence" value="ECO:0007669"/>
    <property type="project" value="InterPro"/>
</dbReference>
<comment type="caution">
    <text evidence="10">The sequence shown here is derived from an EMBL/GenBank/DDBJ whole genome shotgun (WGS) entry which is preliminary data.</text>
</comment>
<dbReference type="Gene3D" id="1.20.120.1900">
    <property type="entry name" value="Gamma-tubulin complex, C-terminal domain"/>
    <property type="match status" value="1"/>
</dbReference>
<dbReference type="GO" id="GO:0051225">
    <property type="term" value="P:spindle assembly"/>
    <property type="evidence" value="ECO:0007669"/>
    <property type="project" value="TreeGrafter"/>
</dbReference>
<keyword evidence="6" id="KW-0175">Coiled coil</keyword>
<dbReference type="Pfam" id="PF19340">
    <property type="entry name" value="GCP6_N"/>
    <property type="match status" value="1"/>
</dbReference>
<evidence type="ECO:0000259" key="8">
    <source>
        <dbReference type="Pfam" id="PF04130"/>
    </source>
</evidence>
<dbReference type="GO" id="GO:0005874">
    <property type="term" value="C:microtubule"/>
    <property type="evidence" value="ECO:0007669"/>
    <property type="project" value="UniProtKB-KW"/>
</dbReference>
<feature type="compositionally biased region" description="Polar residues" evidence="7">
    <location>
        <begin position="771"/>
        <end position="780"/>
    </location>
</feature>
<name>A0A816AHE5_9BILA</name>
<dbReference type="GO" id="GO:0043015">
    <property type="term" value="F:gamma-tubulin binding"/>
    <property type="evidence" value="ECO:0007669"/>
    <property type="project" value="InterPro"/>
</dbReference>
<dbReference type="InterPro" id="IPR045818">
    <property type="entry name" value="GCP6_N"/>
</dbReference>
<feature type="compositionally biased region" description="Polar residues" evidence="7">
    <location>
        <begin position="696"/>
        <end position="711"/>
    </location>
</feature>
<dbReference type="PANTHER" id="PTHR19302">
    <property type="entry name" value="GAMMA TUBULIN COMPLEX PROTEIN"/>
    <property type="match status" value="1"/>
</dbReference>
<evidence type="ECO:0000256" key="3">
    <source>
        <dbReference type="ARBA" id="ARBA00022490"/>
    </source>
</evidence>
<dbReference type="InterPro" id="IPR040457">
    <property type="entry name" value="GCP_C"/>
</dbReference>
<dbReference type="GO" id="GO:0051011">
    <property type="term" value="F:microtubule minus-end binding"/>
    <property type="evidence" value="ECO:0007669"/>
    <property type="project" value="TreeGrafter"/>
</dbReference>
<protein>
    <recommendedName>
        <fullName evidence="12">Gamma-tubulin complex component</fullName>
    </recommendedName>
</protein>
<dbReference type="InterPro" id="IPR042241">
    <property type="entry name" value="GCP_C_sf"/>
</dbReference>
<evidence type="ECO:0000313" key="10">
    <source>
        <dbReference type="EMBL" id="CAF1596905.1"/>
    </source>
</evidence>
<sequence length="1236" mass="144752">MSILVYSDDTNNASQLFDFEKDWLVGRTILSNNNFSSLNHIFDLNENLTKDDDKEIDDPFQLQQVEQIHTLSQQVIQRPNRTCLSDAYDVIDFPVRNEKRTLFNIIPSQNTLFELAQNKPDNSCWTLTFQEEEVISDDDGFQSASSSTPDDKSELALVPIDESNHWFRALTQVENKYFTWEQRGSYIYDRTRPYLFDLRTDDRPFQHMCLLLLFNRPSLTQSIDIDYRPIAIDEFLRDLCYMLMGVSSQTFEWNEIHETFALKSDINVLGYTQATIERFSMRYIQAGNHFNVIKHYINRSSRNSETENEFCHSLRCYLRYIQKSIAIYDISKFSLVKFAAKIDPILCSLNLPLSLISSINELEQTIRTSSPNTSLAFVKLSSILHTLLNHNYHNIDQNYFLLLTHFVTYTLRPLLLFLTGLIIHSNYLDRYNEYPILFNHNRLIGLKTIDFWTRTFTIRYLHANNRDTIFHQILPIEYLQQIVNITRSLMLIKLCDKNHPLCTITTNIMPQLNFVYINSIDSTDRKQIYKYQEEMSTKILEYEQAQKQKRLDIEQAKVQERMDMYARQDQQRAERKKLADDETERVMKEKQLLRDKWQEQIDAKQRQVKRVMKEKQLLRDKWQEQIDAKQRQLKEEKLADRISGAEFNKITSTTTIIGSRLAAPYADLVENIRDEIVSEYDAKMRDANQREEQFRQRIQPNSTANTPTEVQTSLSNPSSASTPSFHTPVVDQSPNVISILDNKSTDVSSPSNIEKPTNANTHDVPSREEMQSTNKSTGDTETLDLISNQQIPSKPIIRHTATEETTQDQYRRTVKYVASNVLKSTIQNYMMDHNPLDESEEQEKLPEKIYDWDSIIAGGPQFKYNDAFDFQVKEKDLEASKRNVAESWFNFDMSPLRVWLEHSISPLIYVQSQLVNRALLNYFFDELKLSHHLNNLRSYYFLATGRFGLAFCSELSNILLTNADARVIYHVTSMRQILYTSLDQAGESNNLIDILQLTAKTNIPNSLSLLDSTLLDYFDLNYAIQWPLNIVISQDMLEKYKVIFRFLLRMLIVKQVLNEIWVLLKSCKQQNSTLSQLHQYRHQMQHFMTVLINYITNQVIQIAWMEFMRKIQQAKHINEIAAAHNEYLDRTMLNCLLTPNAAPILNEVNRVLTLIIRFRCQLKTYSWILNATYTDPSDPSVQALRTTFEKYHIAVLSLFKVLSKLVEKGYKTSLSDLLIRLNYNGYYDQIARFSTR</sequence>
<dbReference type="GO" id="GO:0000278">
    <property type="term" value="P:mitotic cell cycle"/>
    <property type="evidence" value="ECO:0007669"/>
    <property type="project" value="TreeGrafter"/>
</dbReference>
<evidence type="ECO:0000256" key="5">
    <source>
        <dbReference type="ARBA" id="ARBA00023212"/>
    </source>
</evidence>
<dbReference type="GO" id="GO:0031122">
    <property type="term" value="P:cytoplasmic microtubule organization"/>
    <property type="evidence" value="ECO:0007669"/>
    <property type="project" value="TreeGrafter"/>
</dbReference>
<feature type="domain" description="Gamma-tubulin complex component 6 N-terminal" evidence="9">
    <location>
        <begin position="134"/>
        <end position="195"/>
    </location>
</feature>
<dbReference type="GO" id="GO:0007020">
    <property type="term" value="P:microtubule nucleation"/>
    <property type="evidence" value="ECO:0007669"/>
    <property type="project" value="InterPro"/>
</dbReference>
<feature type="domain" description="Gamma tubulin complex component C-terminal" evidence="8">
    <location>
        <begin position="929"/>
        <end position="1227"/>
    </location>
</feature>
<comment type="subcellular location">
    <subcellularLocation>
        <location evidence="1">Cytoplasm</location>
        <location evidence="1">Cytoskeleton</location>
    </subcellularLocation>
</comment>
<dbReference type="GO" id="GO:0000930">
    <property type="term" value="C:gamma-tubulin complex"/>
    <property type="evidence" value="ECO:0007669"/>
    <property type="project" value="TreeGrafter"/>
</dbReference>
<comment type="similarity">
    <text evidence="2">Belongs to the TUBGCP family.</text>
</comment>
<evidence type="ECO:0000259" key="9">
    <source>
        <dbReference type="Pfam" id="PF19340"/>
    </source>
</evidence>
<evidence type="ECO:0008006" key="12">
    <source>
        <dbReference type="Google" id="ProtNLM"/>
    </source>
</evidence>
<gene>
    <name evidence="10" type="ORF">CJN711_LOCUS34690</name>
</gene>
<dbReference type="PANTHER" id="PTHR19302:SF70">
    <property type="entry name" value="GAMMA-TUBULIN COMPLEX COMPONENT 6"/>
    <property type="match status" value="1"/>
</dbReference>
<evidence type="ECO:0000256" key="4">
    <source>
        <dbReference type="ARBA" id="ARBA00022701"/>
    </source>
</evidence>
<keyword evidence="5" id="KW-0206">Cytoskeleton</keyword>
<feature type="compositionally biased region" description="Polar residues" evidence="7">
    <location>
        <begin position="730"/>
        <end position="763"/>
    </location>
</feature>
<evidence type="ECO:0000256" key="2">
    <source>
        <dbReference type="ARBA" id="ARBA00010337"/>
    </source>
</evidence>
<dbReference type="GO" id="GO:0051321">
    <property type="term" value="P:meiotic cell cycle"/>
    <property type="evidence" value="ECO:0007669"/>
    <property type="project" value="TreeGrafter"/>
</dbReference>
<evidence type="ECO:0000256" key="1">
    <source>
        <dbReference type="ARBA" id="ARBA00004245"/>
    </source>
</evidence>
<evidence type="ECO:0000256" key="7">
    <source>
        <dbReference type="SAM" id="MobiDB-lite"/>
    </source>
</evidence>
<keyword evidence="3" id="KW-0963">Cytoplasm</keyword>
<feature type="coiled-coil region" evidence="6">
    <location>
        <begin position="587"/>
        <end position="639"/>
    </location>
</feature>